<evidence type="ECO:0000256" key="1">
    <source>
        <dbReference type="ARBA" id="ARBA00010886"/>
    </source>
</evidence>
<dbReference type="InterPro" id="IPR050660">
    <property type="entry name" value="NEK_Ser/Thr_kinase"/>
</dbReference>
<keyword evidence="6 7" id="KW-0067">ATP-binding</keyword>
<dbReference type="InterPro" id="IPR011009">
    <property type="entry name" value="Kinase-like_dom_sf"/>
</dbReference>
<evidence type="ECO:0000256" key="3">
    <source>
        <dbReference type="ARBA" id="ARBA00022679"/>
    </source>
</evidence>
<evidence type="ECO:0000256" key="7">
    <source>
        <dbReference type="PROSITE-ProRule" id="PRU10141"/>
    </source>
</evidence>
<reference evidence="10 11" key="1">
    <citation type="journal article" date="2018" name="Mol. Plant">
        <title>The genome of Artemisia annua provides insight into the evolution of Asteraceae family and artemisinin biosynthesis.</title>
        <authorList>
            <person name="Shen Q."/>
            <person name="Zhang L."/>
            <person name="Liao Z."/>
            <person name="Wang S."/>
            <person name="Yan T."/>
            <person name="Shi P."/>
            <person name="Liu M."/>
            <person name="Fu X."/>
            <person name="Pan Q."/>
            <person name="Wang Y."/>
            <person name="Lv Z."/>
            <person name="Lu X."/>
            <person name="Zhang F."/>
            <person name="Jiang W."/>
            <person name="Ma Y."/>
            <person name="Chen M."/>
            <person name="Hao X."/>
            <person name="Li L."/>
            <person name="Tang Y."/>
            <person name="Lv G."/>
            <person name="Zhou Y."/>
            <person name="Sun X."/>
            <person name="Brodelius P.E."/>
            <person name="Rose J.K.C."/>
            <person name="Tang K."/>
        </authorList>
    </citation>
    <scope>NUCLEOTIDE SEQUENCE [LARGE SCALE GENOMIC DNA]</scope>
    <source>
        <strain evidence="11">cv. Huhao1</strain>
        <tissue evidence="10">Leaf</tissue>
    </source>
</reference>
<feature type="region of interest" description="Disordered" evidence="8">
    <location>
        <begin position="406"/>
        <end position="425"/>
    </location>
</feature>
<feature type="binding site" evidence="7">
    <location>
        <position position="47"/>
    </location>
    <ligand>
        <name>ATP</name>
        <dbReference type="ChEBI" id="CHEBI:30616"/>
    </ligand>
</feature>
<evidence type="ECO:0000256" key="5">
    <source>
        <dbReference type="ARBA" id="ARBA00022777"/>
    </source>
</evidence>
<dbReference type="FunFam" id="1.10.510.10:FF:000597">
    <property type="entry name" value="serine/threonine-protein kinase Nek6 isoform X2"/>
    <property type="match status" value="1"/>
</dbReference>
<feature type="compositionally biased region" description="Polar residues" evidence="8">
    <location>
        <begin position="372"/>
        <end position="400"/>
    </location>
</feature>
<keyword evidence="2" id="KW-0723">Serine/threonine-protein kinase</keyword>
<feature type="compositionally biased region" description="Polar residues" evidence="8">
    <location>
        <begin position="502"/>
        <end position="511"/>
    </location>
</feature>
<evidence type="ECO:0000256" key="6">
    <source>
        <dbReference type="ARBA" id="ARBA00022840"/>
    </source>
</evidence>
<dbReference type="PROSITE" id="PS50011">
    <property type="entry name" value="PROTEIN_KINASE_DOM"/>
    <property type="match status" value="1"/>
</dbReference>
<dbReference type="FunFam" id="3.30.200.20:FF:000097">
    <property type="entry name" value="Probable serine/threonine-protein kinase nek1"/>
    <property type="match status" value="1"/>
</dbReference>
<dbReference type="SMART" id="SM00220">
    <property type="entry name" value="S_TKc"/>
    <property type="match status" value="1"/>
</dbReference>
<feature type="region of interest" description="Disordered" evidence="8">
    <location>
        <begin position="479"/>
        <end position="515"/>
    </location>
</feature>
<feature type="domain" description="Protein kinase" evidence="9">
    <location>
        <begin position="18"/>
        <end position="271"/>
    </location>
</feature>
<gene>
    <name evidence="10" type="ORF">CTI12_AA401090</name>
</gene>
<dbReference type="CDD" id="cd08215">
    <property type="entry name" value="STKc_Nek"/>
    <property type="match status" value="1"/>
</dbReference>
<evidence type="ECO:0000256" key="2">
    <source>
        <dbReference type="ARBA" id="ARBA00022527"/>
    </source>
</evidence>
<keyword evidence="3" id="KW-0808">Transferase</keyword>
<feature type="compositionally biased region" description="Basic and acidic residues" evidence="8">
    <location>
        <begin position="479"/>
        <end position="497"/>
    </location>
</feature>
<dbReference type="GO" id="GO:0007017">
    <property type="term" value="P:microtubule-based process"/>
    <property type="evidence" value="ECO:0007669"/>
    <property type="project" value="TreeGrafter"/>
</dbReference>
<dbReference type="Gene3D" id="3.30.200.20">
    <property type="entry name" value="Phosphorylase Kinase, domain 1"/>
    <property type="match status" value="1"/>
</dbReference>
<dbReference type="PANTHER" id="PTHR43671:SF63">
    <property type="entry name" value="SERINE_THREONINE-PROTEIN KINASE NEK6 ISOFORM X1"/>
    <property type="match status" value="1"/>
</dbReference>
<feature type="region of interest" description="Disordered" evidence="8">
    <location>
        <begin position="286"/>
        <end position="307"/>
    </location>
</feature>
<feature type="region of interest" description="Disordered" evidence="8">
    <location>
        <begin position="366"/>
        <end position="400"/>
    </location>
</feature>
<proteinExistence type="inferred from homology"/>
<keyword evidence="5 10" id="KW-0418">Kinase</keyword>
<dbReference type="Gene3D" id="1.10.510.10">
    <property type="entry name" value="Transferase(Phosphotransferase) domain 1"/>
    <property type="match status" value="1"/>
</dbReference>
<dbReference type="PROSITE" id="PS00108">
    <property type="entry name" value="PROTEIN_KINASE_ST"/>
    <property type="match status" value="1"/>
</dbReference>
<dbReference type="OrthoDB" id="248923at2759"/>
<keyword evidence="11" id="KW-1185">Reference proteome</keyword>
<dbReference type="PANTHER" id="PTHR43671">
    <property type="entry name" value="SERINE/THREONINE-PROTEIN KINASE NEK"/>
    <property type="match status" value="1"/>
</dbReference>
<accession>A0A2U1MAQ3</accession>
<comment type="similarity">
    <text evidence="1">Belongs to the protein kinase superfamily. NEK Ser/Thr protein kinase family. NIMA subfamily.</text>
</comment>
<evidence type="ECO:0000313" key="11">
    <source>
        <dbReference type="Proteomes" id="UP000245207"/>
    </source>
</evidence>
<evidence type="ECO:0000256" key="4">
    <source>
        <dbReference type="ARBA" id="ARBA00022741"/>
    </source>
</evidence>
<dbReference type="InterPro" id="IPR017441">
    <property type="entry name" value="Protein_kinase_ATP_BS"/>
</dbReference>
<dbReference type="InterPro" id="IPR008271">
    <property type="entry name" value="Ser/Thr_kinase_AS"/>
</dbReference>
<dbReference type="SUPFAM" id="SSF56112">
    <property type="entry name" value="Protein kinase-like (PK-like)"/>
    <property type="match status" value="1"/>
</dbReference>
<organism evidence="10 11">
    <name type="scientific">Artemisia annua</name>
    <name type="common">Sweet wormwood</name>
    <dbReference type="NCBI Taxonomy" id="35608"/>
    <lineage>
        <taxon>Eukaryota</taxon>
        <taxon>Viridiplantae</taxon>
        <taxon>Streptophyta</taxon>
        <taxon>Embryophyta</taxon>
        <taxon>Tracheophyta</taxon>
        <taxon>Spermatophyta</taxon>
        <taxon>Magnoliopsida</taxon>
        <taxon>eudicotyledons</taxon>
        <taxon>Gunneridae</taxon>
        <taxon>Pentapetalae</taxon>
        <taxon>asterids</taxon>
        <taxon>campanulids</taxon>
        <taxon>Asterales</taxon>
        <taxon>Asteraceae</taxon>
        <taxon>Asteroideae</taxon>
        <taxon>Anthemideae</taxon>
        <taxon>Artemisiinae</taxon>
        <taxon>Artemisia</taxon>
    </lineage>
</organism>
<evidence type="ECO:0000256" key="8">
    <source>
        <dbReference type="SAM" id="MobiDB-lite"/>
    </source>
</evidence>
<dbReference type="Proteomes" id="UP000245207">
    <property type="component" value="Unassembled WGS sequence"/>
</dbReference>
<sequence length="583" mass="65520">MSQMEGENGDGRSKMEDYEVIEQIGRGAFGAAFLVLHKIEKKKYVMKKIRLNKQTEKFKKTAHQEMDLISRLNHPYVVEYKDAWVDKAGICIVTAYCEGGDIAELVRKARGQYFPEEKLCKWLTQLLLALDYLHTNRVLHRDLKCSNIFLTKDNDIRLGDFGLAKLLNSEDLASSVVGTPNYMCPELLADIPYGYKSDIWSLGCCMFEICAHQQPFRAPDMSGLINKINRSTISPLPIVYSSTLKQIIKTMLRKSPEHRPTAAELLRHPHLQPYLLKCHNPSSVFLPVKPPSSPNGKTPNDRIPKKYSPMKLHDVKDTQERDVQVLRQKVQVIKHEDKCSANMPVRSLHNNPIFAATVDEEINLETKRVDPTSYSNDSGETSCETTTVSNGDGPENSDSLVQKISTKSSSLNLSNGEQEETSPQLVQNPVEVLTEKEIKDNFVESLSELGELLDEENISTQMVICEVDTEQPKIVDVKPVKPCDQEPDLKQTEKVEPVNEPLATTPTPSNDTDSKTEWLNETQQRAKALESLLELCARLLKQEKLEELAAVLKPFGEETVSSRETAIWLTKSLMGAQKPAGGS</sequence>
<dbReference type="AlphaFoldDB" id="A0A2U1MAQ3"/>
<comment type="caution">
    <text evidence="10">The sequence shown here is derived from an EMBL/GenBank/DDBJ whole genome shotgun (WGS) entry which is preliminary data.</text>
</comment>
<keyword evidence="4 7" id="KW-0547">Nucleotide-binding</keyword>
<dbReference type="InterPro" id="IPR000719">
    <property type="entry name" value="Prot_kinase_dom"/>
</dbReference>
<dbReference type="EMBL" id="PKPP01005927">
    <property type="protein sequence ID" value="PWA58317.1"/>
    <property type="molecule type" value="Genomic_DNA"/>
</dbReference>
<dbReference type="Pfam" id="PF00069">
    <property type="entry name" value="Pkinase"/>
    <property type="match status" value="1"/>
</dbReference>
<evidence type="ECO:0000313" key="10">
    <source>
        <dbReference type="EMBL" id="PWA58317.1"/>
    </source>
</evidence>
<dbReference type="PROSITE" id="PS00107">
    <property type="entry name" value="PROTEIN_KINASE_ATP"/>
    <property type="match status" value="1"/>
</dbReference>
<dbReference type="GO" id="GO:0004674">
    <property type="term" value="F:protein serine/threonine kinase activity"/>
    <property type="evidence" value="ECO:0007669"/>
    <property type="project" value="UniProtKB-KW"/>
</dbReference>
<evidence type="ECO:0000259" key="9">
    <source>
        <dbReference type="PROSITE" id="PS50011"/>
    </source>
</evidence>
<dbReference type="GO" id="GO:0005524">
    <property type="term" value="F:ATP binding"/>
    <property type="evidence" value="ECO:0007669"/>
    <property type="project" value="UniProtKB-UniRule"/>
</dbReference>
<protein>
    <submittedName>
        <fullName evidence="10">Protein kinase-like domain-containing protein</fullName>
    </submittedName>
</protein>
<dbReference type="GO" id="GO:0055028">
    <property type="term" value="C:cortical microtubule"/>
    <property type="evidence" value="ECO:0007669"/>
    <property type="project" value="TreeGrafter"/>
</dbReference>
<name>A0A2U1MAQ3_ARTAN</name>